<dbReference type="eggNOG" id="COG3313">
    <property type="taxonomic scope" value="Bacteria"/>
</dbReference>
<organism evidence="1 2">
    <name type="scientific">Glaciecola punicea ACAM 611</name>
    <dbReference type="NCBI Taxonomy" id="1121923"/>
    <lineage>
        <taxon>Bacteria</taxon>
        <taxon>Pseudomonadati</taxon>
        <taxon>Pseudomonadota</taxon>
        <taxon>Gammaproteobacteria</taxon>
        <taxon>Alteromonadales</taxon>
        <taxon>Alteromonadaceae</taxon>
        <taxon>Glaciecola</taxon>
    </lineage>
</organism>
<proteinExistence type="predicted"/>
<accession>H5TBM9</accession>
<sequence length="66" mass="7504">MNEKTVVTSPCIGHCKLDPQDVCEGCFRSIQGILAWRDASNDKRLEINKQALQRRKIFKATQTPSQ</sequence>
<dbReference type="AlphaFoldDB" id="H5TBM9"/>
<gene>
    <name evidence="1" type="ORF">GPUN_1589</name>
</gene>
<reference evidence="1 2" key="2">
    <citation type="journal article" date="2017" name="Antonie Van Leeuwenhoek">
        <title>Rhizobium rhizosphaerae sp. nov., a novel species isolated from rice rhizosphere.</title>
        <authorList>
            <person name="Zhao J.J."/>
            <person name="Zhang J."/>
            <person name="Zhang R.J."/>
            <person name="Zhang C.W."/>
            <person name="Yin H.Q."/>
            <person name="Zhang X.X."/>
        </authorList>
    </citation>
    <scope>NUCLEOTIDE SEQUENCE [LARGE SCALE GENOMIC DNA]</scope>
    <source>
        <strain evidence="1 2">ACAM 611</strain>
    </source>
</reference>
<comment type="caution">
    <text evidence="1">The sequence shown here is derived from an EMBL/GenBank/DDBJ whole genome shotgun (WGS) entry which is preliminary data.</text>
</comment>
<name>H5TBM9_9ALTE</name>
<dbReference type="EMBL" id="BAET01000014">
    <property type="protein sequence ID" value="GAB55706.1"/>
    <property type="molecule type" value="Genomic_DNA"/>
</dbReference>
<evidence type="ECO:0008006" key="3">
    <source>
        <dbReference type="Google" id="ProtNLM"/>
    </source>
</evidence>
<keyword evidence="2" id="KW-1185">Reference proteome</keyword>
<dbReference type="PANTHER" id="PTHR35175">
    <property type="entry name" value="DUF1289 DOMAIN-CONTAINING PROTEIN"/>
    <property type="match status" value="1"/>
</dbReference>
<reference evidence="1 2" key="1">
    <citation type="journal article" date="2012" name="J. Bacteriol.">
        <title>Genome sequence of proteorhodopsin-containing sea ice bacterium Glaciecola punicea ACAM 611T.</title>
        <authorList>
            <person name="Qin Q.-L."/>
            <person name="Xie B.-B."/>
            <person name="Shu Y.-L."/>
            <person name="Rong J.-C."/>
            <person name="Zhao D.-L."/>
            <person name="Zhang X.-Y."/>
            <person name="Chen X.-L."/>
            <person name="Zhou B.-C."/>
            <person name="Zhanga Y.-Z."/>
        </authorList>
    </citation>
    <scope>NUCLEOTIDE SEQUENCE [LARGE SCALE GENOMIC DNA]</scope>
    <source>
        <strain evidence="1 2">ACAM 611</strain>
    </source>
</reference>
<dbReference type="InterPro" id="IPR010710">
    <property type="entry name" value="DUF1289"/>
</dbReference>
<dbReference type="Proteomes" id="UP000053586">
    <property type="component" value="Unassembled WGS sequence"/>
</dbReference>
<dbReference type="Pfam" id="PF06945">
    <property type="entry name" value="DUF1289"/>
    <property type="match status" value="1"/>
</dbReference>
<evidence type="ECO:0000313" key="1">
    <source>
        <dbReference type="EMBL" id="GAB55706.1"/>
    </source>
</evidence>
<protein>
    <recommendedName>
        <fullName evidence="3">Fe-S protein</fullName>
    </recommendedName>
</protein>
<dbReference type="OrthoDB" id="9811423at2"/>
<evidence type="ECO:0000313" key="2">
    <source>
        <dbReference type="Proteomes" id="UP000053586"/>
    </source>
</evidence>
<dbReference type="PANTHER" id="PTHR35175:SF2">
    <property type="entry name" value="DUF1289 DOMAIN-CONTAINING PROTEIN"/>
    <property type="match status" value="1"/>
</dbReference>